<dbReference type="Gene3D" id="3.40.50.12780">
    <property type="entry name" value="N-terminal domain of ligase-like"/>
    <property type="match status" value="1"/>
</dbReference>
<dbReference type="GO" id="GO:0016874">
    <property type="term" value="F:ligase activity"/>
    <property type="evidence" value="ECO:0007669"/>
    <property type="project" value="UniProtKB-KW"/>
</dbReference>
<dbReference type="Pfam" id="PF00501">
    <property type="entry name" value="AMP-binding"/>
    <property type="match status" value="1"/>
</dbReference>
<feature type="domain" description="AMP-dependent synthetase/ligase" evidence="1">
    <location>
        <begin position="105"/>
        <end position="297"/>
    </location>
</feature>
<protein>
    <submittedName>
        <fullName evidence="2">Amp-dependent synthetase/ligase</fullName>
    </submittedName>
</protein>
<dbReference type="RefSeq" id="WP_207857777.1">
    <property type="nucleotide sequence ID" value="NZ_UPPP01000081.1"/>
</dbReference>
<dbReference type="PANTHER" id="PTHR43845">
    <property type="entry name" value="BLR5969 PROTEIN"/>
    <property type="match status" value="1"/>
</dbReference>
<keyword evidence="2" id="KW-0436">Ligase</keyword>
<evidence type="ECO:0000313" key="2">
    <source>
        <dbReference type="EMBL" id="VBB07795.1"/>
    </source>
</evidence>
<name>A0A498R9Y2_9FIRM</name>
<dbReference type="SUPFAM" id="SSF56801">
    <property type="entry name" value="Acetyl-CoA synthetase-like"/>
    <property type="match status" value="1"/>
</dbReference>
<dbReference type="InterPro" id="IPR000873">
    <property type="entry name" value="AMP-dep_synth/lig_dom"/>
</dbReference>
<organism evidence="2 3">
    <name type="scientific">Lucifera butyrica</name>
    <dbReference type="NCBI Taxonomy" id="1351585"/>
    <lineage>
        <taxon>Bacteria</taxon>
        <taxon>Bacillati</taxon>
        <taxon>Bacillota</taxon>
        <taxon>Negativicutes</taxon>
        <taxon>Veillonellales</taxon>
        <taxon>Veillonellaceae</taxon>
        <taxon>Lucifera</taxon>
    </lineage>
</organism>
<dbReference type="InterPro" id="IPR042099">
    <property type="entry name" value="ANL_N_sf"/>
</dbReference>
<accession>A0A498R9Y2</accession>
<dbReference type="AlphaFoldDB" id="A0A498R9Y2"/>
<reference evidence="2 3" key="1">
    <citation type="submission" date="2018-06" db="EMBL/GenBank/DDBJ databases">
        <authorList>
            <person name="Strepis N."/>
        </authorList>
    </citation>
    <scope>NUCLEOTIDE SEQUENCE [LARGE SCALE GENOMIC DNA]</scope>
    <source>
        <strain evidence="2">LUCI</strain>
    </source>
</reference>
<dbReference type="PANTHER" id="PTHR43845:SF1">
    <property type="entry name" value="BLR5969 PROTEIN"/>
    <property type="match status" value="1"/>
</dbReference>
<sequence>MKAAMLNKTPLEAWIANRLGLSGTALTRQQIERYQLQKLQETICLAVGRSPFYRELLKDFTATELLSLADLEQLPFTTAEDIRQHGLQFLCVSQNEISRVVTLDSSGTTGRTKRLFFTAAEQELTIDFFRQGMATLVEAGDRVLILLPVERSGCVGDLLAIALRRLGVRPVPHGIVTDIRATLRTMERERIHSLVGIPAQVLALARHAAVTGRRPLRLKSVLLSTDHVPDAIVRELRRSWNCQVFEHYGMTEMGLGGGVDCGLHTGYHLREADLYFEIIDPVTGKVLPDGQEGEVVFTTLTRQGMPLIRYRTGDISRFLPGLCGCGSVLRRLERIRTRRNGQVVLSSGRYFTLADLDEAIFAVAGVVYFTAAVDNIRRTTQLMVNASIAGHSGPATEREIHRALDSIPAIYQARQDGTLRISIISRYGAIVSPKPAKRTIMELSEFGGKPADISGQAWED</sequence>
<gene>
    <name evidence="2" type="ORF">LUCI_3060</name>
</gene>
<dbReference type="EMBL" id="UPPP01000081">
    <property type="protein sequence ID" value="VBB07795.1"/>
    <property type="molecule type" value="Genomic_DNA"/>
</dbReference>
<keyword evidence="3" id="KW-1185">Reference proteome</keyword>
<dbReference type="NCBIfam" id="NF045666">
    <property type="entry name" value="DVU1553_fam_AMP"/>
    <property type="match status" value="1"/>
</dbReference>
<evidence type="ECO:0000259" key="1">
    <source>
        <dbReference type="Pfam" id="PF00501"/>
    </source>
</evidence>
<dbReference type="Proteomes" id="UP000277811">
    <property type="component" value="Unassembled WGS sequence"/>
</dbReference>
<proteinExistence type="predicted"/>
<evidence type="ECO:0000313" key="3">
    <source>
        <dbReference type="Proteomes" id="UP000277811"/>
    </source>
</evidence>